<organism evidence="7 8">
    <name type="scientific">Mycetohabitans rhizoxinica (strain DSM 19002 / CIP 109453 / HKI 454)</name>
    <name type="common">Paraburkholderia rhizoxinica</name>
    <dbReference type="NCBI Taxonomy" id="882378"/>
    <lineage>
        <taxon>Bacteria</taxon>
        <taxon>Pseudomonadati</taxon>
        <taxon>Pseudomonadota</taxon>
        <taxon>Betaproteobacteria</taxon>
        <taxon>Burkholderiales</taxon>
        <taxon>Burkholderiaceae</taxon>
        <taxon>Mycetohabitans</taxon>
    </lineage>
</organism>
<keyword evidence="3" id="KW-0238">DNA-binding</keyword>
<evidence type="ECO:0000256" key="3">
    <source>
        <dbReference type="ARBA" id="ARBA00023125"/>
    </source>
</evidence>
<name>E5AP80_MYCRK</name>
<dbReference type="Pfam" id="PF03466">
    <property type="entry name" value="LysR_substrate"/>
    <property type="match status" value="1"/>
</dbReference>
<feature type="domain" description="LysR substrate-binding" evidence="6">
    <location>
        <begin position="99"/>
        <end position="239"/>
    </location>
</feature>
<proteinExistence type="inferred from homology"/>
<evidence type="ECO:0000256" key="5">
    <source>
        <dbReference type="SAM" id="MobiDB-lite"/>
    </source>
</evidence>
<dbReference type="eggNOG" id="COG0583">
    <property type="taxonomic scope" value="Bacteria"/>
</dbReference>
<accession>E5AP80</accession>
<dbReference type="Gene3D" id="3.40.190.290">
    <property type="match status" value="1"/>
</dbReference>
<comment type="similarity">
    <text evidence="1">Belongs to the LysR transcriptional regulatory family.</text>
</comment>
<evidence type="ECO:0000259" key="6">
    <source>
        <dbReference type="Pfam" id="PF03466"/>
    </source>
</evidence>
<feature type="region of interest" description="Disordered" evidence="5">
    <location>
        <begin position="38"/>
        <end position="59"/>
    </location>
</feature>
<protein>
    <submittedName>
        <fullName evidence="7">Transcriptional regulators, LysR family</fullName>
    </submittedName>
</protein>
<dbReference type="EMBL" id="FR687359">
    <property type="protein sequence ID" value="CBW74412.1"/>
    <property type="molecule type" value="Genomic_DNA"/>
</dbReference>
<dbReference type="HOGENOM" id="CLU_996292_0_0_4"/>
<evidence type="ECO:0000313" key="8">
    <source>
        <dbReference type="Proteomes" id="UP000007437"/>
    </source>
</evidence>
<dbReference type="Proteomes" id="UP000007437">
    <property type="component" value="Chromosome"/>
</dbReference>
<evidence type="ECO:0000256" key="2">
    <source>
        <dbReference type="ARBA" id="ARBA00023015"/>
    </source>
</evidence>
<dbReference type="InterPro" id="IPR005119">
    <property type="entry name" value="LysR_subst-bd"/>
</dbReference>
<evidence type="ECO:0000313" key="7">
    <source>
        <dbReference type="EMBL" id="CBW74412.1"/>
    </source>
</evidence>
<dbReference type="GO" id="GO:0006355">
    <property type="term" value="P:regulation of DNA-templated transcription"/>
    <property type="evidence" value="ECO:0007669"/>
    <property type="project" value="TreeGrafter"/>
</dbReference>
<reference evidence="7 8" key="1">
    <citation type="journal article" date="2011" name="J. Bacteriol.">
        <title>Complete genome sequence of Burkholderia rhizoxinica, an endosymbiont of Rhizopus microsporus.</title>
        <authorList>
            <person name="Lackner G."/>
            <person name="Moebius N."/>
            <person name="Partida-Martinez L."/>
            <person name="Hertweck C."/>
        </authorList>
    </citation>
    <scope>NUCLEOTIDE SEQUENCE [LARGE SCALE GENOMIC DNA]</scope>
    <source>
        <strain evidence="8">DSM 19002 / CIP 109453 / HKI 454</strain>
    </source>
</reference>
<keyword evidence="4" id="KW-0804">Transcription</keyword>
<dbReference type="KEGG" id="brh:RBRH_01065"/>
<dbReference type="PANTHER" id="PTHR30126:SF40">
    <property type="entry name" value="HTH-TYPE TRANSCRIPTIONAL REGULATOR GLTR"/>
    <property type="match status" value="1"/>
</dbReference>
<dbReference type="AlphaFoldDB" id="E5AP80"/>
<gene>
    <name evidence="7" type="ordered locus">RBRH_01065</name>
</gene>
<dbReference type="GO" id="GO:0000976">
    <property type="term" value="F:transcription cis-regulatory region binding"/>
    <property type="evidence" value="ECO:0007669"/>
    <property type="project" value="TreeGrafter"/>
</dbReference>
<dbReference type="SUPFAM" id="SSF53850">
    <property type="entry name" value="Periplasmic binding protein-like II"/>
    <property type="match status" value="1"/>
</dbReference>
<dbReference type="PANTHER" id="PTHR30126">
    <property type="entry name" value="HTH-TYPE TRANSCRIPTIONAL REGULATOR"/>
    <property type="match status" value="1"/>
</dbReference>
<sequence>MSNTATNDCIVKSASIRRIVSAAPLSNQRLEYRAQRVGQSVRRGSADNTGSRCPTRLRGSIPSSFEMRERAAYCIGFETPPGRAVHRLPHADDATGRRACGQWPDVTLELATGTTGCLINRLREFDIDVALIATPVDGVSHLTDTFELTPVYREELVLIAARDHPPIRQPRDVRVATLIAFESGCAYRAYAERWYAHDALRLRRALELGSYHAIVACVAAGAGIAVTPRSVLELQRAGGREIGISMHPLPDIGMIGHAARMAVRVHVIRSPGAAADSAG</sequence>
<evidence type="ECO:0000256" key="4">
    <source>
        <dbReference type="ARBA" id="ARBA00023163"/>
    </source>
</evidence>
<keyword evidence="2" id="KW-0805">Transcription regulation</keyword>
<evidence type="ECO:0000256" key="1">
    <source>
        <dbReference type="ARBA" id="ARBA00009437"/>
    </source>
</evidence>
<dbReference type="STRING" id="882378.RBRH_01065"/>